<feature type="compositionally biased region" description="Pro residues" evidence="1">
    <location>
        <begin position="23"/>
        <end position="36"/>
    </location>
</feature>
<evidence type="ECO:0008006" key="5">
    <source>
        <dbReference type="Google" id="ProtNLM"/>
    </source>
</evidence>
<dbReference type="Proteomes" id="UP000218824">
    <property type="component" value="Chromosome"/>
</dbReference>
<gene>
    <name evidence="3" type="ORF">LEN_2917</name>
</gene>
<evidence type="ECO:0000256" key="1">
    <source>
        <dbReference type="SAM" id="MobiDB-lite"/>
    </source>
</evidence>
<evidence type="ECO:0000256" key="2">
    <source>
        <dbReference type="SAM" id="SignalP"/>
    </source>
</evidence>
<dbReference type="RefSeq" id="WP_096378875.1">
    <property type="nucleotide sequence ID" value="NZ_AP014940.1"/>
</dbReference>
<name>A0AAU9AM70_LYSEN</name>
<organism evidence="3 4">
    <name type="scientific">Lysobacter enzymogenes</name>
    <dbReference type="NCBI Taxonomy" id="69"/>
    <lineage>
        <taxon>Bacteria</taxon>
        <taxon>Pseudomonadati</taxon>
        <taxon>Pseudomonadota</taxon>
        <taxon>Gammaproteobacteria</taxon>
        <taxon>Lysobacterales</taxon>
        <taxon>Lysobacteraceae</taxon>
        <taxon>Lysobacter</taxon>
    </lineage>
</organism>
<reference evidence="3 4" key="1">
    <citation type="journal article" date="2017" name="DNA Res.">
        <title>Complete genome sequence and expression profile of the commercial lytic enzyme producer Lysobacter enzymogenes M497-1.</title>
        <authorList>
            <person name="Takami H."/>
            <person name="Toyoda A."/>
            <person name="Uchiyama I."/>
            <person name="Itoh T."/>
            <person name="Takaki Y."/>
            <person name="Arai W."/>
            <person name="Nishi S."/>
            <person name="Kawai M."/>
            <person name="Shinya K."/>
            <person name="Ikeda H."/>
        </authorList>
    </citation>
    <scope>NUCLEOTIDE SEQUENCE [LARGE SCALE GENOMIC DNA]</scope>
    <source>
        <strain evidence="3 4">M497-1</strain>
    </source>
</reference>
<dbReference type="AlphaFoldDB" id="A0AAU9AM70"/>
<sequence>MLRPIIACFALAALAGAAGAATPQPPASSAPQPPSASPTQAQDIAFDHVRGCWIRREEPDGRATALLRLLPPPEHPGWLNGQISRPEGDDPDRRLHLWFSRDGRTAVLASQPLADPTRAPAGGKPETQIRPLAKTYPPGRAPGSSQSLVLMPQPRIEFVRVPTVTALTADWPADAFNADYVAGAAATGTRRLRVQASPERLTLTLLAGSGQARDLTLFDGRRDGCD</sequence>
<dbReference type="EMBL" id="AP014940">
    <property type="protein sequence ID" value="BAV98404.1"/>
    <property type="molecule type" value="Genomic_DNA"/>
</dbReference>
<evidence type="ECO:0000313" key="4">
    <source>
        <dbReference type="Proteomes" id="UP000218824"/>
    </source>
</evidence>
<feature type="region of interest" description="Disordered" evidence="1">
    <location>
        <begin position="114"/>
        <end position="147"/>
    </location>
</feature>
<accession>A0AAU9AM70</accession>
<protein>
    <recommendedName>
        <fullName evidence="5">Lipoprotein</fullName>
    </recommendedName>
</protein>
<evidence type="ECO:0000313" key="3">
    <source>
        <dbReference type="EMBL" id="BAV98404.1"/>
    </source>
</evidence>
<keyword evidence="2" id="KW-0732">Signal</keyword>
<dbReference type="KEGG" id="lem:LEN_2917"/>
<feature type="region of interest" description="Disordered" evidence="1">
    <location>
        <begin position="20"/>
        <end position="39"/>
    </location>
</feature>
<proteinExistence type="predicted"/>
<feature type="chain" id="PRO_5043863149" description="Lipoprotein" evidence="2">
    <location>
        <begin position="21"/>
        <end position="226"/>
    </location>
</feature>
<dbReference type="GeneID" id="83064755"/>
<feature type="signal peptide" evidence="2">
    <location>
        <begin position="1"/>
        <end position="20"/>
    </location>
</feature>